<evidence type="ECO:0008006" key="2">
    <source>
        <dbReference type="Google" id="ProtNLM"/>
    </source>
</evidence>
<dbReference type="AlphaFoldDB" id="A0A381XCI8"/>
<dbReference type="EMBL" id="UINC01014673">
    <property type="protein sequence ID" value="SVA62438.1"/>
    <property type="molecule type" value="Genomic_DNA"/>
</dbReference>
<sequence length="204" mass="23184">MQCGLPIGHFDHLPVTQATSLRAKHWPTVSVVMFLVLLPPYALADFQLLAGQSHISAGFLETKVLPSITLSPQAAEALVKGIPLTINLDVHLYKKTRFSWHSQIAVWQYPLRIQYHALSNQFTLTRQSANDIEVFPTLSETLDGVGTFRIREAIPETMKSDQPLQVRARITLDHRALPGPLRLMVFFLPSWQLTGDWHRWQVTR</sequence>
<dbReference type="InterPro" id="IPR025500">
    <property type="entry name" value="DUF4390"/>
</dbReference>
<proteinExistence type="predicted"/>
<protein>
    <recommendedName>
        <fullName evidence="2">DUF4390 domain-containing protein</fullName>
    </recommendedName>
</protein>
<gene>
    <name evidence="1" type="ORF">METZ01_LOCUS115292</name>
</gene>
<evidence type="ECO:0000313" key="1">
    <source>
        <dbReference type="EMBL" id="SVA62438.1"/>
    </source>
</evidence>
<reference evidence="1" key="1">
    <citation type="submission" date="2018-05" db="EMBL/GenBank/DDBJ databases">
        <authorList>
            <person name="Lanie J.A."/>
            <person name="Ng W.-L."/>
            <person name="Kazmierczak K.M."/>
            <person name="Andrzejewski T.M."/>
            <person name="Davidsen T.M."/>
            <person name="Wayne K.J."/>
            <person name="Tettelin H."/>
            <person name="Glass J.I."/>
            <person name="Rusch D."/>
            <person name="Podicherti R."/>
            <person name="Tsui H.-C.T."/>
            <person name="Winkler M.E."/>
        </authorList>
    </citation>
    <scope>NUCLEOTIDE SEQUENCE</scope>
</reference>
<name>A0A381XCI8_9ZZZZ</name>
<dbReference type="Pfam" id="PF14334">
    <property type="entry name" value="DUF4390"/>
    <property type="match status" value="1"/>
</dbReference>
<accession>A0A381XCI8</accession>
<organism evidence="1">
    <name type="scientific">marine metagenome</name>
    <dbReference type="NCBI Taxonomy" id="408172"/>
    <lineage>
        <taxon>unclassified sequences</taxon>
        <taxon>metagenomes</taxon>
        <taxon>ecological metagenomes</taxon>
    </lineage>
</organism>